<dbReference type="PANTHER" id="PTHR11337:SF8">
    <property type="entry name" value="VISGUN, ISOFORM E"/>
    <property type="match status" value="1"/>
</dbReference>
<feature type="compositionally biased region" description="Low complexity" evidence="8">
    <location>
        <begin position="70"/>
        <end position="113"/>
    </location>
</feature>
<feature type="compositionally biased region" description="Pro residues" evidence="8">
    <location>
        <begin position="114"/>
        <end position="135"/>
    </location>
</feature>
<sequence>MKFIILVLVCIFCGHHSIPLEGSEPVLINSKVEQIPDVTSEVIKSTTAGEKLDIGPLIISTTTPASTTILSTLTTRNETTTSTVSTTSVGTPTSTNSSITTPASPTPASSTPKSTPPPTHKPPTTPQSSPKPPTTLHPSSTTDPNSRPTNPPIASSTSTIPTNRGFDGPSFIGGIVLAAGLMAIGFVAFKFYKARTELNYHTL</sequence>
<feature type="compositionally biased region" description="Polar residues" evidence="8">
    <location>
        <begin position="136"/>
        <end position="162"/>
    </location>
</feature>
<dbReference type="GO" id="GO:0031410">
    <property type="term" value="C:cytoplasmic vesicle"/>
    <property type="evidence" value="ECO:0007669"/>
    <property type="project" value="TreeGrafter"/>
</dbReference>
<evidence type="ECO:0000313" key="11">
    <source>
        <dbReference type="EMBL" id="KAK9875167.1"/>
    </source>
</evidence>
<evidence type="ECO:0000256" key="3">
    <source>
        <dbReference type="ARBA" id="ARBA00022692"/>
    </source>
</evidence>
<feature type="chain" id="PRO_5043620889" evidence="10">
    <location>
        <begin position="18"/>
        <end position="203"/>
    </location>
</feature>
<reference evidence="11 12" key="1">
    <citation type="submission" date="2023-03" db="EMBL/GenBank/DDBJ databases">
        <title>Genome insight into feeding habits of ladybird beetles.</title>
        <authorList>
            <person name="Li H.-S."/>
            <person name="Huang Y.-H."/>
            <person name="Pang H."/>
        </authorList>
    </citation>
    <scope>NUCLEOTIDE SEQUENCE [LARGE SCALE GENOMIC DNA]</scope>
    <source>
        <strain evidence="11">SYSU_2023b</strain>
        <tissue evidence="11">Whole body</tissue>
    </source>
</reference>
<comment type="subcellular location">
    <subcellularLocation>
        <location evidence="1">Membrane</location>
        <topology evidence="1">Single-pass type I membrane protein</topology>
    </subcellularLocation>
</comment>
<name>A0AAW1U3D6_9CUCU</name>
<dbReference type="AlphaFoldDB" id="A0AAW1U3D6"/>
<feature type="region of interest" description="Disordered" evidence="8">
    <location>
        <begin position="70"/>
        <end position="164"/>
    </location>
</feature>
<dbReference type="GO" id="GO:0016020">
    <property type="term" value="C:membrane"/>
    <property type="evidence" value="ECO:0007669"/>
    <property type="project" value="UniProtKB-SubCell"/>
</dbReference>
<evidence type="ECO:0000256" key="4">
    <source>
        <dbReference type="ARBA" id="ARBA00022729"/>
    </source>
</evidence>
<evidence type="ECO:0000313" key="12">
    <source>
        <dbReference type="Proteomes" id="UP001431783"/>
    </source>
</evidence>
<comment type="similarity">
    <text evidence="2">Belongs to the CD164 family.</text>
</comment>
<evidence type="ECO:0000256" key="10">
    <source>
        <dbReference type="SAM" id="SignalP"/>
    </source>
</evidence>
<evidence type="ECO:0000256" key="6">
    <source>
        <dbReference type="ARBA" id="ARBA00023136"/>
    </source>
</evidence>
<comment type="caution">
    <text evidence="11">The sequence shown here is derived from an EMBL/GenBank/DDBJ whole genome shotgun (WGS) entry which is preliminary data.</text>
</comment>
<keyword evidence="7" id="KW-0325">Glycoprotein</keyword>
<evidence type="ECO:0000256" key="5">
    <source>
        <dbReference type="ARBA" id="ARBA00022989"/>
    </source>
</evidence>
<evidence type="ECO:0000256" key="9">
    <source>
        <dbReference type="SAM" id="Phobius"/>
    </source>
</evidence>
<organism evidence="11 12">
    <name type="scientific">Henosepilachna vigintioctopunctata</name>
    <dbReference type="NCBI Taxonomy" id="420089"/>
    <lineage>
        <taxon>Eukaryota</taxon>
        <taxon>Metazoa</taxon>
        <taxon>Ecdysozoa</taxon>
        <taxon>Arthropoda</taxon>
        <taxon>Hexapoda</taxon>
        <taxon>Insecta</taxon>
        <taxon>Pterygota</taxon>
        <taxon>Neoptera</taxon>
        <taxon>Endopterygota</taxon>
        <taxon>Coleoptera</taxon>
        <taxon>Polyphaga</taxon>
        <taxon>Cucujiformia</taxon>
        <taxon>Coccinelloidea</taxon>
        <taxon>Coccinellidae</taxon>
        <taxon>Epilachninae</taxon>
        <taxon>Epilachnini</taxon>
        <taxon>Henosepilachna</taxon>
    </lineage>
</organism>
<feature type="transmembrane region" description="Helical" evidence="9">
    <location>
        <begin position="171"/>
        <end position="192"/>
    </location>
</feature>
<dbReference type="InterPro" id="IPR007947">
    <property type="entry name" value="CD164_MGC24"/>
</dbReference>
<protein>
    <submittedName>
        <fullName evidence="11">Uncharacterized protein</fullName>
    </submittedName>
</protein>
<dbReference type="Proteomes" id="UP001431783">
    <property type="component" value="Unassembled WGS sequence"/>
</dbReference>
<evidence type="ECO:0000256" key="7">
    <source>
        <dbReference type="ARBA" id="ARBA00023180"/>
    </source>
</evidence>
<proteinExistence type="inferred from homology"/>
<accession>A0AAW1U3D6</accession>
<dbReference type="Pfam" id="PF05283">
    <property type="entry name" value="MGC-24"/>
    <property type="match status" value="1"/>
</dbReference>
<keyword evidence="4 10" id="KW-0732">Signal</keyword>
<evidence type="ECO:0000256" key="8">
    <source>
        <dbReference type="SAM" id="MobiDB-lite"/>
    </source>
</evidence>
<keyword evidence="12" id="KW-1185">Reference proteome</keyword>
<evidence type="ECO:0000256" key="2">
    <source>
        <dbReference type="ARBA" id="ARBA00005341"/>
    </source>
</evidence>
<dbReference type="EMBL" id="JARQZJ010000032">
    <property type="protein sequence ID" value="KAK9875167.1"/>
    <property type="molecule type" value="Genomic_DNA"/>
</dbReference>
<dbReference type="PANTHER" id="PTHR11337">
    <property type="entry name" value="MUCIN/PORIMIN"/>
    <property type="match status" value="1"/>
</dbReference>
<keyword evidence="5 9" id="KW-1133">Transmembrane helix</keyword>
<gene>
    <name evidence="11" type="ORF">WA026_005959</name>
</gene>
<keyword evidence="3 9" id="KW-0812">Transmembrane</keyword>
<feature type="signal peptide" evidence="10">
    <location>
        <begin position="1"/>
        <end position="17"/>
    </location>
</feature>
<evidence type="ECO:0000256" key="1">
    <source>
        <dbReference type="ARBA" id="ARBA00004479"/>
    </source>
</evidence>
<keyword evidence="6 9" id="KW-0472">Membrane</keyword>